<name>A0A2T5U7A6_9SPHN</name>
<evidence type="ECO:0000256" key="1">
    <source>
        <dbReference type="SAM" id="Phobius"/>
    </source>
</evidence>
<dbReference type="EMBL" id="QAYE01000003">
    <property type="protein sequence ID" value="PTW47361.1"/>
    <property type="molecule type" value="Genomic_DNA"/>
</dbReference>
<organism evidence="2 3">
    <name type="scientific">Sphingomonas faeni</name>
    <dbReference type="NCBI Taxonomy" id="185950"/>
    <lineage>
        <taxon>Bacteria</taxon>
        <taxon>Pseudomonadati</taxon>
        <taxon>Pseudomonadota</taxon>
        <taxon>Alphaproteobacteria</taxon>
        <taxon>Sphingomonadales</taxon>
        <taxon>Sphingomonadaceae</taxon>
        <taxon>Sphingomonas</taxon>
    </lineage>
</organism>
<proteinExistence type="predicted"/>
<feature type="transmembrane region" description="Helical" evidence="1">
    <location>
        <begin position="12"/>
        <end position="35"/>
    </location>
</feature>
<dbReference type="Proteomes" id="UP000244013">
    <property type="component" value="Unassembled WGS sequence"/>
</dbReference>
<keyword evidence="1" id="KW-0472">Membrane</keyword>
<keyword evidence="1" id="KW-0812">Transmembrane</keyword>
<reference evidence="2 3" key="1">
    <citation type="submission" date="2018-04" db="EMBL/GenBank/DDBJ databases">
        <title>Genomic Encyclopedia of Type Strains, Phase III (KMG-III): the genomes of soil and plant-associated and newly described type strains.</title>
        <authorList>
            <person name="Whitman W."/>
        </authorList>
    </citation>
    <scope>NUCLEOTIDE SEQUENCE [LARGE SCALE GENOMIC DNA]</scope>
    <source>
        <strain evidence="2 3">MA-olki</strain>
    </source>
</reference>
<protein>
    <submittedName>
        <fullName evidence="2">Uncharacterized protein</fullName>
    </submittedName>
</protein>
<evidence type="ECO:0000313" key="2">
    <source>
        <dbReference type="EMBL" id="PTW47361.1"/>
    </source>
</evidence>
<feature type="transmembrane region" description="Helical" evidence="1">
    <location>
        <begin position="41"/>
        <end position="59"/>
    </location>
</feature>
<dbReference type="AlphaFoldDB" id="A0A2T5U7A6"/>
<sequence length="101" mass="11260">MLPLTRLERDRSMTLDFLLHWTANVVMVALLPARIGVSGATLWGFLAYAVIAGIVLTLVDDVRNARRIFVRPDVRDYMKVRVAIVVVLGVVPFLAGRALAW</sequence>
<comment type="caution">
    <text evidence="2">The sequence shown here is derived from an EMBL/GenBank/DDBJ whole genome shotgun (WGS) entry which is preliminary data.</text>
</comment>
<gene>
    <name evidence="2" type="ORF">C8J25_10376</name>
</gene>
<evidence type="ECO:0000313" key="3">
    <source>
        <dbReference type="Proteomes" id="UP000244013"/>
    </source>
</evidence>
<feature type="transmembrane region" description="Helical" evidence="1">
    <location>
        <begin position="80"/>
        <end position="100"/>
    </location>
</feature>
<keyword evidence="1" id="KW-1133">Transmembrane helix</keyword>
<accession>A0A2T5U7A6</accession>